<keyword evidence="1" id="KW-0812">Transmembrane</keyword>
<evidence type="ECO:0000313" key="3">
    <source>
        <dbReference type="Proteomes" id="UP001566132"/>
    </source>
</evidence>
<evidence type="ECO:0000256" key="1">
    <source>
        <dbReference type="SAM" id="Phobius"/>
    </source>
</evidence>
<gene>
    <name evidence="2" type="ORF">ABEB36_006629</name>
</gene>
<keyword evidence="3" id="KW-1185">Reference proteome</keyword>
<dbReference type="AlphaFoldDB" id="A0ABD1ERP5"/>
<organism evidence="2 3">
    <name type="scientific">Hypothenemus hampei</name>
    <name type="common">Coffee berry borer</name>
    <dbReference type="NCBI Taxonomy" id="57062"/>
    <lineage>
        <taxon>Eukaryota</taxon>
        <taxon>Metazoa</taxon>
        <taxon>Ecdysozoa</taxon>
        <taxon>Arthropoda</taxon>
        <taxon>Hexapoda</taxon>
        <taxon>Insecta</taxon>
        <taxon>Pterygota</taxon>
        <taxon>Neoptera</taxon>
        <taxon>Endopterygota</taxon>
        <taxon>Coleoptera</taxon>
        <taxon>Polyphaga</taxon>
        <taxon>Cucujiformia</taxon>
        <taxon>Curculionidae</taxon>
        <taxon>Scolytinae</taxon>
        <taxon>Hypothenemus</taxon>
    </lineage>
</organism>
<name>A0ABD1ERP5_HYPHA</name>
<sequence length="328" mass="37527">MKPRYYMHMGPKAAEKVSSMWKVVHITIFVLILCSASVATACIYNILDMYNFHCILYPRVSFETNIEDRVIETTTTTTTNVTIAGNDSKFMEFEQALSKGLKYRSTAHFLEKFLRKIHLGPQYRVNETNNETLTNRTGFLNMRKSIFATIYMCDLMLFAPLASIIMSVFLGAMLSVGGKGGAGNPGDVLPNPWICVYPFLALCSFMMILSFISDNLYHKGLGYFCARYYKFTKERGCSEHMDYYNIQFSEGQRGPPKPFYITYLVGSYGLQLTSAFWVIQTLVYIFRIICLADFSLYLTRIKLKDDDKSDPKIAKVVMKLMDSKTKMV</sequence>
<accession>A0ABD1ERP5</accession>
<keyword evidence="1" id="KW-1133">Transmembrane helix</keyword>
<reference evidence="2 3" key="1">
    <citation type="submission" date="2024-05" db="EMBL/GenBank/DDBJ databases">
        <title>Genetic variation in Jamaican populations of the coffee berry borer (Hypothenemus hampei).</title>
        <authorList>
            <person name="Errbii M."/>
            <person name="Myrie A."/>
        </authorList>
    </citation>
    <scope>NUCLEOTIDE SEQUENCE [LARGE SCALE GENOMIC DNA]</scope>
    <source>
        <strain evidence="2">JA-Hopewell-2020-01-JO</strain>
        <tissue evidence="2">Whole body</tissue>
    </source>
</reference>
<evidence type="ECO:0000313" key="2">
    <source>
        <dbReference type="EMBL" id="KAL1501278.1"/>
    </source>
</evidence>
<feature type="transmembrane region" description="Helical" evidence="1">
    <location>
        <begin position="275"/>
        <end position="298"/>
    </location>
</feature>
<proteinExistence type="predicted"/>
<feature type="transmembrane region" description="Helical" evidence="1">
    <location>
        <begin position="188"/>
        <end position="212"/>
    </location>
</feature>
<feature type="transmembrane region" description="Helical" evidence="1">
    <location>
        <begin position="155"/>
        <end position="176"/>
    </location>
</feature>
<dbReference type="Proteomes" id="UP001566132">
    <property type="component" value="Unassembled WGS sequence"/>
</dbReference>
<dbReference type="EMBL" id="JBDJPC010000005">
    <property type="protein sequence ID" value="KAL1501278.1"/>
    <property type="molecule type" value="Genomic_DNA"/>
</dbReference>
<comment type="caution">
    <text evidence="2">The sequence shown here is derived from an EMBL/GenBank/DDBJ whole genome shotgun (WGS) entry which is preliminary data.</text>
</comment>
<keyword evidence="1" id="KW-0472">Membrane</keyword>
<protein>
    <submittedName>
        <fullName evidence="2">Uncharacterized protein</fullName>
    </submittedName>
</protein>